<accession>A0ABR1P0C6</accession>
<sequence length="160" mass="17798">MTTSFPFLIMAGGTSKAAVVAAVTSSPGSPKTANTKWNEEAHRALIGTLLDVMDSADTKWRAHLDLMVESLEERGQHFSKEGIRKQATTNPTGIQAVIALRHPKHLKMPPVWDDARERDLLEEIYFVLSSRQPLSQEDKDAVAAGMKQRGYQNLTWNAIR</sequence>
<proteinExistence type="predicted"/>
<gene>
    <name evidence="1" type="ORF">SLS63_009249</name>
</gene>
<dbReference type="EMBL" id="JAKNSF020000066">
    <property type="protein sequence ID" value="KAK7722107.1"/>
    <property type="molecule type" value="Genomic_DNA"/>
</dbReference>
<reference evidence="1 2" key="1">
    <citation type="submission" date="2024-02" db="EMBL/GenBank/DDBJ databases">
        <title>De novo assembly and annotation of 12 fungi associated with fruit tree decline syndrome in Ontario, Canada.</title>
        <authorList>
            <person name="Sulman M."/>
            <person name="Ellouze W."/>
            <person name="Ilyukhin E."/>
        </authorList>
    </citation>
    <scope>NUCLEOTIDE SEQUENCE [LARGE SCALE GENOMIC DNA]</scope>
    <source>
        <strain evidence="1 2">M169</strain>
    </source>
</reference>
<name>A0ABR1P0C6_DIAER</name>
<protein>
    <submittedName>
        <fullName evidence="1">Uncharacterized protein</fullName>
    </submittedName>
</protein>
<dbReference type="Proteomes" id="UP001430848">
    <property type="component" value="Unassembled WGS sequence"/>
</dbReference>
<keyword evidence="2" id="KW-1185">Reference proteome</keyword>
<organism evidence="1 2">
    <name type="scientific">Diaporthe eres</name>
    <name type="common">Phomopsis oblonga</name>
    <dbReference type="NCBI Taxonomy" id="83184"/>
    <lineage>
        <taxon>Eukaryota</taxon>
        <taxon>Fungi</taxon>
        <taxon>Dikarya</taxon>
        <taxon>Ascomycota</taxon>
        <taxon>Pezizomycotina</taxon>
        <taxon>Sordariomycetes</taxon>
        <taxon>Sordariomycetidae</taxon>
        <taxon>Diaporthales</taxon>
        <taxon>Diaporthaceae</taxon>
        <taxon>Diaporthe</taxon>
        <taxon>Diaporthe eres species complex</taxon>
    </lineage>
</organism>
<comment type="caution">
    <text evidence="1">The sequence shown here is derived from an EMBL/GenBank/DDBJ whole genome shotgun (WGS) entry which is preliminary data.</text>
</comment>
<evidence type="ECO:0000313" key="1">
    <source>
        <dbReference type="EMBL" id="KAK7722107.1"/>
    </source>
</evidence>
<evidence type="ECO:0000313" key="2">
    <source>
        <dbReference type="Proteomes" id="UP001430848"/>
    </source>
</evidence>